<proteinExistence type="predicted"/>
<gene>
    <name evidence="1" type="ORF">SAMN04488513_101111</name>
</gene>
<reference evidence="2" key="1">
    <citation type="submission" date="2016-11" db="EMBL/GenBank/DDBJ databases">
        <authorList>
            <person name="Varghese N."/>
            <person name="Submissions S."/>
        </authorList>
    </citation>
    <scope>NUCLEOTIDE SEQUENCE [LARGE SCALE GENOMIC DNA]</scope>
    <source>
        <strain evidence="2">DSM 19858</strain>
    </source>
</reference>
<organism evidence="1 2">
    <name type="scientific">Pseudozobellia thermophila</name>
    <dbReference type="NCBI Taxonomy" id="192903"/>
    <lineage>
        <taxon>Bacteria</taxon>
        <taxon>Pseudomonadati</taxon>
        <taxon>Bacteroidota</taxon>
        <taxon>Flavobacteriia</taxon>
        <taxon>Flavobacteriales</taxon>
        <taxon>Flavobacteriaceae</taxon>
        <taxon>Pseudozobellia</taxon>
    </lineage>
</organism>
<evidence type="ECO:0000313" key="1">
    <source>
        <dbReference type="EMBL" id="SHI37598.1"/>
    </source>
</evidence>
<dbReference type="RefSeq" id="WP_072986758.1">
    <property type="nucleotide sequence ID" value="NZ_FQYU01000001.1"/>
</dbReference>
<dbReference type="EMBL" id="FQYU01000001">
    <property type="protein sequence ID" value="SHI37598.1"/>
    <property type="molecule type" value="Genomic_DNA"/>
</dbReference>
<name>A0A1M6AMP8_9FLAO</name>
<evidence type="ECO:0000313" key="2">
    <source>
        <dbReference type="Proteomes" id="UP000184543"/>
    </source>
</evidence>
<accession>A0A1M6AMP8</accession>
<dbReference type="Proteomes" id="UP000184543">
    <property type="component" value="Unassembled WGS sequence"/>
</dbReference>
<sequence length="143" mass="16489">MRPTKNRLALVLWGVLLLGSTTVFSQGVNKKMTKMEEVMVAHDEVMDKMPKLSKLINQLQTRANASYEKEKYEKAIADLKAANKSMMDWMHAFGKRFDADEMMKGKELSEQKQKWLLEEERNVELLREEIDSGIARAEKVLGL</sequence>
<dbReference type="OrthoDB" id="1453169at2"/>
<keyword evidence="2" id="KW-1185">Reference proteome</keyword>
<protein>
    <submittedName>
        <fullName evidence="1">Uncharacterized protein</fullName>
    </submittedName>
</protein>
<dbReference type="AlphaFoldDB" id="A0A1M6AMP8"/>